<dbReference type="EMBL" id="CAJNNV010005358">
    <property type="protein sequence ID" value="CAE8591956.1"/>
    <property type="molecule type" value="Genomic_DNA"/>
</dbReference>
<evidence type="ECO:0000313" key="4">
    <source>
        <dbReference type="Proteomes" id="UP000654075"/>
    </source>
</evidence>
<evidence type="ECO:0000313" key="2">
    <source>
        <dbReference type="EMBL" id="CAE8591956.1"/>
    </source>
</evidence>
<organism evidence="2 4">
    <name type="scientific">Polarella glacialis</name>
    <name type="common">Dinoflagellate</name>
    <dbReference type="NCBI Taxonomy" id="89957"/>
    <lineage>
        <taxon>Eukaryota</taxon>
        <taxon>Sar</taxon>
        <taxon>Alveolata</taxon>
        <taxon>Dinophyceae</taxon>
        <taxon>Suessiales</taxon>
        <taxon>Suessiaceae</taxon>
        <taxon>Polarella</taxon>
    </lineage>
</organism>
<dbReference type="AlphaFoldDB" id="A0A813DRP6"/>
<dbReference type="EMBL" id="CAJNNW010027246">
    <property type="protein sequence ID" value="CAE8690362.1"/>
    <property type="molecule type" value="Genomic_DNA"/>
</dbReference>
<dbReference type="Proteomes" id="UP000654075">
    <property type="component" value="Unassembled WGS sequence"/>
</dbReference>
<dbReference type="OMA" id="RICRYGW"/>
<evidence type="ECO:0000313" key="3">
    <source>
        <dbReference type="EMBL" id="CAE8690362.1"/>
    </source>
</evidence>
<dbReference type="PANTHER" id="PTHR40036:SF1">
    <property type="entry name" value="MACROCIN O-METHYLTRANSFERASE"/>
    <property type="match status" value="1"/>
</dbReference>
<dbReference type="Proteomes" id="UP000626109">
    <property type="component" value="Unassembled WGS sequence"/>
</dbReference>
<dbReference type="Gene3D" id="3.40.50.150">
    <property type="entry name" value="Vaccinia Virus protein VP39"/>
    <property type="match status" value="1"/>
</dbReference>
<keyword evidence="4" id="KW-1185">Reference proteome</keyword>
<gene>
    <name evidence="2" type="ORF">PGLA1383_LOCUS10617</name>
    <name evidence="3" type="ORF">PGLA2088_LOCUS26925</name>
</gene>
<dbReference type="InterPro" id="IPR008884">
    <property type="entry name" value="TylF_MeTrfase"/>
</dbReference>
<dbReference type="InterPro" id="IPR029063">
    <property type="entry name" value="SAM-dependent_MTases_sf"/>
</dbReference>
<reference evidence="2" key="1">
    <citation type="submission" date="2021-02" db="EMBL/GenBank/DDBJ databases">
        <authorList>
            <person name="Dougan E. K."/>
            <person name="Rhodes N."/>
            <person name="Thang M."/>
            <person name="Chan C."/>
        </authorList>
    </citation>
    <scope>NUCLEOTIDE SEQUENCE</scope>
</reference>
<accession>A0A813DRP6</accession>
<proteinExistence type="predicted"/>
<protein>
    <submittedName>
        <fullName evidence="2">Uncharacterized protein</fullName>
    </submittedName>
</protein>
<dbReference type="OrthoDB" id="10265168at2759"/>
<feature type="chain" id="PRO_5036408783" evidence="1">
    <location>
        <begin position="27"/>
        <end position="332"/>
    </location>
</feature>
<sequence>MAFAAKRCFPALFFLFRATSPGFCTAALAGAPGGSFWENLALRANSHHCELCRTSPQSAEKGAPHYHQGPSWRLKLRSVIAAMQESGNFAELLGQGHVYQFGVFSGWTMGLLRRVFGRTCLVGFDSFEGLPEEADGTAGWTPGLFNSGDIRDMLADQLDSVGRCKTRFVKGFFNTSLTIGLKDEMKLQPALYIDIDVDLYISSIQALDFMFASGLVQVGTLISYDDWWVIPCWHNSTNVFDDGEPQAHLEIARKYGVRFNCVSGPCKYISEAPGGFFGRCTIHNGWGPVFQVVEIGTDHFDTGFTMSPADISRWEARNYECIEMEQASKNKS</sequence>
<dbReference type="PANTHER" id="PTHR40036">
    <property type="entry name" value="MACROCIN O-METHYLTRANSFERASE"/>
    <property type="match status" value="1"/>
</dbReference>
<comment type="caution">
    <text evidence="2">The sequence shown here is derived from an EMBL/GenBank/DDBJ whole genome shotgun (WGS) entry which is preliminary data.</text>
</comment>
<name>A0A813DRP6_POLGL</name>
<evidence type="ECO:0000256" key="1">
    <source>
        <dbReference type="SAM" id="SignalP"/>
    </source>
</evidence>
<feature type="signal peptide" evidence="1">
    <location>
        <begin position="1"/>
        <end position="26"/>
    </location>
</feature>
<keyword evidence="1" id="KW-0732">Signal</keyword>